<feature type="compositionally biased region" description="Acidic residues" evidence="3">
    <location>
        <begin position="310"/>
        <end position="319"/>
    </location>
</feature>
<dbReference type="Proteomes" id="UP000799428">
    <property type="component" value="Unassembled WGS sequence"/>
</dbReference>
<evidence type="ECO:0000256" key="1">
    <source>
        <dbReference type="ARBA" id="ARBA00022884"/>
    </source>
</evidence>
<feature type="compositionally biased region" description="Basic and acidic residues" evidence="3">
    <location>
        <begin position="378"/>
        <end position="391"/>
    </location>
</feature>
<dbReference type="Pfam" id="PF00076">
    <property type="entry name" value="RRM_1"/>
    <property type="match status" value="1"/>
</dbReference>
<feature type="compositionally biased region" description="Basic and acidic residues" evidence="3">
    <location>
        <begin position="18"/>
        <end position="27"/>
    </location>
</feature>
<evidence type="ECO:0000313" key="6">
    <source>
        <dbReference type="Proteomes" id="UP000799428"/>
    </source>
</evidence>
<keyword evidence="1 2" id="KW-0694">RNA-binding</keyword>
<dbReference type="SMART" id="SM00360">
    <property type="entry name" value="RRM"/>
    <property type="match status" value="2"/>
</dbReference>
<dbReference type="PANTHER" id="PTHR23236">
    <property type="entry name" value="EUKARYOTIC TRANSLATION INITIATION FACTOR 4B/4H"/>
    <property type="match status" value="1"/>
</dbReference>
<dbReference type="AlphaFoldDB" id="A0A6G1KKJ9"/>
<dbReference type="EMBL" id="MU005765">
    <property type="protein sequence ID" value="KAF2712887.1"/>
    <property type="molecule type" value="Genomic_DNA"/>
</dbReference>
<dbReference type="PROSITE" id="PS50102">
    <property type="entry name" value="RRM"/>
    <property type="match status" value="2"/>
</dbReference>
<feature type="domain" description="RRM" evidence="4">
    <location>
        <begin position="233"/>
        <end position="309"/>
    </location>
</feature>
<dbReference type="SUPFAM" id="SSF54928">
    <property type="entry name" value="RNA-binding domain, RBD"/>
    <property type="match status" value="1"/>
</dbReference>
<dbReference type="GO" id="GO:0003723">
    <property type="term" value="F:RNA binding"/>
    <property type="evidence" value="ECO:0007669"/>
    <property type="project" value="UniProtKB-UniRule"/>
</dbReference>
<dbReference type="InterPro" id="IPR035979">
    <property type="entry name" value="RBD_domain_sf"/>
</dbReference>
<dbReference type="PANTHER" id="PTHR23236:SF95">
    <property type="entry name" value="NUCLEOLAR PROTEIN 13"/>
    <property type="match status" value="1"/>
</dbReference>
<evidence type="ECO:0000259" key="4">
    <source>
        <dbReference type="PROSITE" id="PS50102"/>
    </source>
</evidence>
<feature type="compositionally biased region" description="Basic residues" evidence="3">
    <location>
        <begin position="73"/>
        <end position="82"/>
    </location>
</feature>
<dbReference type="InterPro" id="IPR012677">
    <property type="entry name" value="Nucleotide-bd_a/b_plait_sf"/>
</dbReference>
<organism evidence="5 6">
    <name type="scientific">Pleomassaria siparia CBS 279.74</name>
    <dbReference type="NCBI Taxonomy" id="1314801"/>
    <lineage>
        <taxon>Eukaryota</taxon>
        <taxon>Fungi</taxon>
        <taxon>Dikarya</taxon>
        <taxon>Ascomycota</taxon>
        <taxon>Pezizomycotina</taxon>
        <taxon>Dothideomycetes</taxon>
        <taxon>Pleosporomycetidae</taxon>
        <taxon>Pleosporales</taxon>
        <taxon>Pleomassariaceae</taxon>
        <taxon>Pleomassaria</taxon>
    </lineage>
</organism>
<dbReference type="GO" id="GO:0005730">
    <property type="term" value="C:nucleolus"/>
    <property type="evidence" value="ECO:0007669"/>
    <property type="project" value="TreeGrafter"/>
</dbReference>
<sequence>MSDVAPEISKKEKRAKKEKKEEFKVVEEGSDAIDVDVEDKPSDEPSSTKKRKREALADELEIDISLPEPPSKKAARKAKKAKSTPTTANGTTEASTTEITGTVTGATDGAGKRSEYGVWIGNLPWSATRDLLITFLTSNSDITTKDITRVHLPPPTKPVNPSWTFKPLNKGFAYVDFATQLAMYSAIALTETKMDGRALLIKNAKSFEGRPEKPKAEEVGTDGKVKAGHPPNKRVFVGNLAFEVTKEDLETHYRQCGEILDTHMATFEDSGKCKGYAWITFEDVDAATNAVRGYVFKDEKDIKKKKAKDDDPDSESEPESDAKKKKQKQRKWLVNKLKGRDLRCEFAEDSTIRYNKRHGKKKEDVDTAVMSGLHPDRVRQLETEAPFERPVRANRPFKPRPKVDARTIPSGKAHANAPRASHAIVKGQGKKTSFD</sequence>
<reference evidence="5" key="1">
    <citation type="journal article" date="2020" name="Stud. Mycol.">
        <title>101 Dothideomycetes genomes: a test case for predicting lifestyles and emergence of pathogens.</title>
        <authorList>
            <person name="Haridas S."/>
            <person name="Albert R."/>
            <person name="Binder M."/>
            <person name="Bloem J."/>
            <person name="Labutti K."/>
            <person name="Salamov A."/>
            <person name="Andreopoulos B."/>
            <person name="Baker S."/>
            <person name="Barry K."/>
            <person name="Bills G."/>
            <person name="Bluhm B."/>
            <person name="Cannon C."/>
            <person name="Castanera R."/>
            <person name="Culley D."/>
            <person name="Daum C."/>
            <person name="Ezra D."/>
            <person name="Gonzalez J."/>
            <person name="Henrissat B."/>
            <person name="Kuo A."/>
            <person name="Liang C."/>
            <person name="Lipzen A."/>
            <person name="Lutzoni F."/>
            <person name="Magnuson J."/>
            <person name="Mondo S."/>
            <person name="Nolan M."/>
            <person name="Ohm R."/>
            <person name="Pangilinan J."/>
            <person name="Park H.-J."/>
            <person name="Ramirez L."/>
            <person name="Alfaro M."/>
            <person name="Sun H."/>
            <person name="Tritt A."/>
            <person name="Yoshinaga Y."/>
            <person name="Zwiers L.-H."/>
            <person name="Turgeon B."/>
            <person name="Goodwin S."/>
            <person name="Spatafora J."/>
            <person name="Crous P."/>
            <person name="Grigoriev I."/>
        </authorList>
    </citation>
    <scope>NUCLEOTIDE SEQUENCE</scope>
    <source>
        <strain evidence="5">CBS 279.74</strain>
    </source>
</reference>
<dbReference type="Gene3D" id="3.30.70.330">
    <property type="match status" value="2"/>
</dbReference>
<feature type="compositionally biased region" description="Basic residues" evidence="3">
    <location>
        <begin position="323"/>
        <end position="332"/>
    </location>
</feature>
<feature type="compositionally biased region" description="Acidic residues" evidence="3">
    <location>
        <begin position="28"/>
        <end position="37"/>
    </location>
</feature>
<feature type="region of interest" description="Disordered" evidence="3">
    <location>
        <begin position="302"/>
        <end position="332"/>
    </location>
</feature>
<feature type="compositionally biased region" description="Low complexity" evidence="3">
    <location>
        <begin position="83"/>
        <end position="107"/>
    </location>
</feature>
<name>A0A6G1KKJ9_9PLEO</name>
<evidence type="ECO:0000313" key="5">
    <source>
        <dbReference type="EMBL" id="KAF2712887.1"/>
    </source>
</evidence>
<feature type="compositionally biased region" description="Basic and acidic residues" evidence="3">
    <location>
        <begin position="210"/>
        <end position="225"/>
    </location>
</feature>
<evidence type="ECO:0000256" key="2">
    <source>
        <dbReference type="PROSITE-ProRule" id="PRU00176"/>
    </source>
</evidence>
<feature type="region of interest" description="Disordered" evidence="3">
    <location>
        <begin position="210"/>
        <end position="230"/>
    </location>
</feature>
<dbReference type="OrthoDB" id="1875751at2759"/>
<feature type="compositionally biased region" description="Basic and acidic residues" evidence="3">
    <location>
        <begin position="38"/>
        <end position="47"/>
    </location>
</feature>
<proteinExistence type="predicted"/>
<gene>
    <name evidence="5" type="ORF">K504DRAFT_472423</name>
</gene>
<evidence type="ECO:0000256" key="3">
    <source>
        <dbReference type="SAM" id="MobiDB-lite"/>
    </source>
</evidence>
<feature type="region of interest" description="Disordered" evidence="3">
    <location>
        <begin position="1"/>
        <end position="107"/>
    </location>
</feature>
<dbReference type="InterPro" id="IPR000504">
    <property type="entry name" value="RRM_dom"/>
</dbReference>
<protein>
    <recommendedName>
        <fullName evidence="4">RRM domain-containing protein</fullName>
    </recommendedName>
</protein>
<accession>A0A6G1KKJ9</accession>
<feature type="domain" description="RRM" evidence="4">
    <location>
        <begin position="116"/>
        <end position="206"/>
    </location>
</feature>
<keyword evidence="6" id="KW-1185">Reference proteome</keyword>
<feature type="region of interest" description="Disordered" evidence="3">
    <location>
        <begin position="378"/>
        <end position="435"/>
    </location>
</feature>